<feature type="region of interest" description="Disordered" evidence="1">
    <location>
        <begin position="85"/>
        <end position="108"/>
    </location>
</feature>
<dbReference type="EMBL" id="JARBHB010000014">
    <property type="protein sequence ID" value="KAJ8868321.1"/>
    <property type="molecule type" value="Genomic_DNA"/>
</dbReference>
<sequence length="108" mass="12400">MELELANHKLFEDSREFLVLVELERLDRSSLPLHLKYLMDTRTYLEWPEPGDSTGEVVVAFKRLKEALGPSIYEVEQEMARCGEHSSTQTLVLRETTAQNSTRTEATS</sequence>
<dbReference type="InterPro" id="IPR035897">
    <property type="entry name" value="Toll_tir_struct_dom_sf"/>
</dbReference>
<dbReference type="Proteomes" id="UP001159363">
    <property type="component" value="Chromosome 13"/>
</dbReference>
<evidence type="ECO:0000313" key="2">
    <source>
        <dbReference type="EMBL" id="KAJ8868321.1"/>
    </source>
</evidence>
<organism evidence="2 3">
    <name type="scientific">Dryococelus australis</name>
    <dbReference type="NCBI Taxonomy" id="614101"/>
    <lineage>
        <taxon>Eukaryota</taxon>
        <taxon>Metazoa</taxon>
        <taxon>Ecdysozoa</taxon>
        <taxon>Arthropoda</taxon>
        <taxon>Hexapoda</taxon>
        <taxon>Insecta</taxon>
        <taxon>Pterygota</taxon>
        <taxon>Neoptera</taxon>
        <taxon>Polyneoptera</taxon>
        <taxon>Phasmatodea</taxon>
        <taxon>Verophasmatodea</taxon>
        <taxon>Anareolatae</taxon>
        <taxon>Phasmatidae</taxon>
        <taxon>Eurycanthinae</taxon>
        <taxon>Dryococelus</taxon>
    </lineage>
</organism>
<name>A0ABQ9GB78_9NEOP</name>
<keyword evidence="3" id="KW-1185">Reference proteome</keyword>
<proteinExistence type="predicted"/>
<accession>A0ABQ9GB78</accession>
<evidence type="ECO:0000313" key="3">
    <source>
        <dbReference type="Proteomes" id="UP001159363"/>
    </source>
</evidence>
<reference evidence="2 3" key="1">
    <citation type="submission" date="2023-02" db="EMBL/GenBank/DDBJ databases">
        <title>LHISI_Scaffold_Assembly.</title>
        <authorList>
            <person name="Stuart O.P."/>
            <person name="Cleave R."/>
            <person name="Magrath M.J.L."/>
            <person name="Mikheyev A.S."/>
        </authorList>
    </citation>
    <scope>NUCLEOTIDE SEQUENCE [LARGE SCALE GENOMIC DNA]</scope>
    <source>
        <strain evidence="2">Daus_M_001</strain>
        <tissue evidence="2">Leg muscle</tissue>
    </source>
</reference>
<evidence type="ECO:0000256" key="1">
    <source>
        <dbReference type="SAM" id="MobiDB-lite"/>
    </source>
</evidence>
<dbReference type="SUPFAM" id="SSF52200">
    <property type="entry name" value="Toll/Interleukin receptor TIR domain"/>
    <property type="match status" value="1"/>
</dbReference>
<dbReference type="Gene3D" id="3.40.50.10140">
    <property type="entry name" value="Toll/interleukin-1 receptor homology (TIR) domain"/>
    <property type="match status" value="1"/>
</dbReference>
<protein>
    <submittedName>
        <fullName evidence="2">Uncharacterized protein</fullName>
    </submittedName>
</protein>
<gene>
    <name evidence="2" type="ORF">PR048_029837</name>
</gene>
<comment type="caution">
    <text evidence="2">The sequence shown here is derived from an EMBL/GenBank/DDBJ whole genome shotgun (WGS) entry which is preliminary data.</text>
</comment>